<protein>
    <submittedName>
        <fullName evidence="2">Uncharacterized protein</fullName>
    </submittedName>
</protein>
<keyword evidence="3" id="KW-1185">Reference proteome</keyword>
<evidence type="ECO:0000313" key="2">
    <source>
        <dbReference type="EMBL" id="KAH0864487.1"/>
    </source>
</evidence>
<evidence type="ECO:0000313" key="3">
    <source>
        <dbReference type="Proteomes" id="UP000824890"/>
    </source>
</evidence>
<dbReference type="Proteomes" id="UP000824890">
    <property type="component" value="Unassembled WGS sequence"/>
</dbReference>
<reference evidence="2 3" key="1">
    <citation type="submission" date="2021-05" db="EMBL/GenBank/DDBJ databases">
        <title>Genome Assembly of Synthetic Allotetraploid Brassica napus Reveals Homoeologous Exchanges between Subgenomes.</title>
        <authorList>
            <person name="Davis J.T."/>
        </authorList>
    </citation>
    <scope>NUCLEOTIDE SEQUENCE [LARGE SCALE GENOMIC DNA]</scope>
    <source>
        <strain evidence="3">cv. Da-Ae</strain>
        <tissue evidence="2">Seedling</tissue>
    </source>
</reference>
<feature type="non-terminal residue" evidence="2">
    <location>
        <position position="1"/>
    </location>
</feature>
<name>A0ABQ7Y8H7_BRANA</name>
<evidence type="ECO:0000256" key="1">
    <source>
        <dbReference type="SAM" id="Phobius"/>
    </source>
</evidence>
<dbReference type="EMBL" id="JAGKQM010000018">
    <property type="protein sequence ID" value="KAH0864487.1"/>
    <property type="molecule type" value="Genomic_DNA"/>
</dbReference>
<gene>
    <name evidence="2" type="ORF">HID58_081698</name>
</gene>
<sequence length="280" mass="31539">TTKRRGREKEKEDGIANNHELFQQIHKFQILLGRLRIRPPNSHLKTEIFRPTSKRRSQAGERAISGRIDLLKPDFGPVCDGEPTIMLFDEENRLPVKFPSSGVDKEKKEGGGGGYFGSERLIVGSCADCVRVSHEHQHRVGQSLVVVIAFVTIMVMFFQTLWSSRPKFLGAAWQHPQLNIFERGLLIEVYVDRGVGECLKVFNRWGVDQALPVGKEKRKIKSLAGAIYHMFSGVTCSSRMIMSIPWSSPPFVTLGASQNLSSNTSTVLVERRTFKSKSNR</sequence>
<accession>A0ABQ7Y8H7</accession>
<proteinExistence type="predicted"/>
<organism evidence="2 3">
    <name type="scientific">Brassica napus</name>
    <name type="common">Rape</name>
    <dbReference type="NCBI Taxonomy" id="3708"/>
    <lineage>
        <taxon>Eukaryota</taxon>
        <taxon>Viridiplantae</taxon>
        <taxon>Streptophyta</taxon>
        <taxon>Embryophyta</taxon>
        <taxon>Tracheophyta</taxon>
        <taxon>Spermatophyta</taxon>
        <taxon>Magnoliopsida</taxon>
        <taxon>eudicotyledons</taxon>
        <taxon>Gunneridae</taxon>
        <taxon>Pentapetalae</taxon>
        <taxon>rosids</taxon>
        <taxon>malvids</taxon>
        <taxon>Brassicales</taxon>
        <taxon>Brassicaceae</taxon>
        <taxon>Brassiceae</taxon>
        <taxon>Brassica</taxon>
    </lineage>
</organism>
<comment type="caution">
    <text evidence="2">The sequence shown here is derived from an EMBL/GenBank/DDBJ whole genome shotgun (WGS) entry which is preliminary data.</text>
</comment>
<feature type="transmembrane region" description="Helical" evidence="1">
    <location>
        <begin position="144"/>
        <end position="162"/>
    </location>
</feature>
<keyword evidence="1" id="KW-1133">Transmembrane helix</keyword>
<keyword evidence="1" id="KW-0472">Membrane</keyword>
<keyword evidence="1" id="KW-0812">Transmembrane</keyword>